<dbReference type="Pfam" id="PF01584">
    <property type="entry name" value="CheW"/>
    <property type="match status" value="1"/>
</dbReference>
<dbReference type="GO" id="GO:0007165">
    <property type="term" value="P:signal transduction"/>
    <property type="evidence" value="ECO:0007669"/>
    <property type="project" value="InterPro"/>
</dbReference>
<dbReference type="InterPro" id="IPR002545">
    <property type="entry name" value="CheW-lke_dom"/>
</dbReference>
<comment type="caution">
    <text evidence="2">The sequence shown here is derived from an EMBL/GenBank/DDBJ whole genome shotgun (WGS) entry which is preliminary data.</text>
</comment>
<feature type="domain" description="CheW-like" evidence="1">
    <location>
        <begin position="18"/>
        <end position="66"/>
    </location>
</feature>
<dbReference type="EMBL" id="QSBM01000014">
    <property type="protein sequence ID" value="RGX26890.1"/>
    <property type="molecule type" value="Genomic_DNA"/>
</dbReference>
<sequence length="112" mass="11671">MVIVSEAEEREQAVIWLIAGERREAVSLERIERLVRSPQIVAVPGAPEKIAGVLEYQGELITVYNPCGAENSSSACAAVLRRENGGFEAVLADEVAGGGGIDTVYGGGISGA</sequence>
<reference evidence="2 3" key="1">
    <citation type="submission" date="2018-08" db="EMBL/GenBank/DDBJ databases">
        <title>A genome reference for cultivated species of the human gut microbiota.</title>
        <authorList>
            <person name="Zou Y."/>
            <person name="Xue W."/>
            <person name="Luo G."/>
        </authorList>
    </citation>
    <scope>NUCLEOTIDE SEQUENCE [LARGE SCALE GENOMIC DNA]</scope>
    <source>
        <strain evidence="2 3">AF04-15</strain>
    </source>
</reference>
<dbReference type="GO" id="GO:0006935">
    <property type="term" value="P:chemotaxis"/>
    <property type="evidence" value="ECO:0007669"/>
    <property type="project" value="InterPro"/>
</dbReference>
<dbReference type="OrthoDB" id="1975526at2"/>
<dbReference type="RefSeq" id="WP_007715539.1">
    <property type="nucleotide sequence ID" value="NZ_JAWRJJ010000300.1"/>
</dbReference>
<evidence type="ECO:0000313" key="2">
    <source>
        <dbReference type="EMBL" id="RGX26890.1"/>
    </source>
</evidence>
<protein>
    <recommendedName>
        <fullName evidence="1">CheW-like domain-containing protein</fullName>
    </recommendedName>
</protein>
<dbReference type="AlphaFoldDB" id="A0A413FC14"/>
<dbReference type="SUPFAM" id="SSF50341">
    <property type="entry name" value="CheW-like"/>
    <property type="match status" value="1"/>
</dbReference>
<name>A0A413FC14_9FIRM</name>
<proteinExistence type="predicted"/>
<gene>
    <name evidence="2" type="ORF">DWV29_17545</name>
</gene>
<evidence type="ECO:0000313" key="3">
    <source>
        <dbReference type="Proteomes" id="UP000283880"/>
    </source>
</evidence>
<dbReference type="InterPro" id="IPR036061">
    <property type="entry name" value="CheW-like_dom_sf"/>
</dbReference>
<accession>A0A413FC14</accession>
<evidence type="ECO:0000259" key="1">
    <source>
        <dbReference type="Pfam" id="PF01584"/>
    </source>
</evidence>
<organism evidence="2 3">
    <name type="scientific">Enterocloster asparagiformis</name>
    <dbReference type="NCBI Taxonomy" id="333367"/>
    <lineage>
        <taxon>Bacteria</taxon>
        <taxon>Bacillati</taxon>
        <taxon>Bacillota</taxon>
        <taxon>Clostridia</taxon>
        <taxon>Lachnospirales</taxon>
        <taxon>Lachnospiraceae</taxon>
        <taxon>Enterocloster</taxon>
    </lineage>
</organism>
<dbReference type="Gene3D" id="2.40.50.180">
    <property type="entry name" value="CheA-289, Domain 4"/>
    <property type="match status" value="1"/>
</dbReference>
<dbReference type="Proteomes" id="UP000283880">
    <property type="component" value="Unassembled WGS sequence"/>
</dbReference>